<sequence length="85" mass="10162">MLALLINEEEKREIYYLIKRELDEILFDLGDSRIDESVKRSMKKKYVRLFELFKRVAAKEECMKYLAYRNSVEKAHQSAPSSDIQ</sequence>
<keyword evidence="2" id="KW-1185">Reference proteome</keyword>
<comment type="caution">
    <text evidence="1">The sequence shown here is derived from an EMBL/GenBank/DDBJ whole genome shotgun (WGS) entry which is preliminary data.</text>
</comment>
<accession>A0ABW8IBL3</accession>
<dbReference type="RefSeq" id="WP_404318598.1">
    <property type="nucleotide sequence ID" value="NZ_JAUIYO010000016.1"/>
</dbReference>
<organism evidence="1 2">
    <name type="scientific">Bacillus lumedeiriae</name>
    <dbReference type="NCBI Taxonomy" id="3058829"/>
    <lineage>
        <taxon>Bacteria</taxon>
        <taxon>Bacillati</taxon>
        <taxon>Bacillota</taxon>
        <taxon>Bacilli</taxon>
        <taxon>Bacillales</taxon>
        <taxon>Bacillaceae</taxon>
        <taxon>Bacillus</taxon>
    </lineage>
</organism>
<gene>
    <name evidence="1" type="ORF">QYG89_14635</name>
</gene>
<evidence type="ECO:0008006" key="3">
    <source>
        <dbReference type="Google" id="ProtNLM"/>
    </source>
</evidence>
<protein>
    <recommendedName>
        <fullName evidence="3">Group-specific protein</fullName>
    </recommendedName>
</protein>
<dbReference type="EMBL" id="JAUIYO010000016">
    <property type="protein sequence ID" value="MFK2826889.1"/>
    <property type="molecule type" value="Genomic_DNA"/>
</dbReference>
<evidence type="ECO:0000313" key="2">
    <source>
        <dbReference type="Proteomes" id="UP001619911"/>
    </source>
</evidence>
<name>A0ABW8IBL3_9BACI</name>
<reference evidence="1 2" key="1">
    <citation type="submission" date="2023-07" db="EMBL/GenBank/DDBJ databases">
        <title>Bacillus lucianemedeirus sp. nov, a new species isolated from an immunobiological production facility.</title>
        <authorList>
            <person name="Costa L.V."/>
            <person name="Miranda R.V.S.L."/>
            <person name="Brandao M.L.L."/>
            <person name="Reis C.M.F."/>
            <person name="Frazao A.M."/>
            <person name="Cruz F.V."/>
            <person name="Baio P.V.P."/>
            <person name="Veras J.F.C."/>
            <person name="Ramos J.N."/>
            <person name="Vieira V."/>
        </authorList>
    </citation>
    <scope>NUCLEOTIDE SEQUENCE [LARGE SCALE GENOMIC DNA]</scope>
    <source>
        <strain evidence="1 2">B190/17</strain>
    </source>
</reference>
<evidence type="ECO:0000313" key="1">
    <source>
        <dbReference type="EMBL" id="MFK2826889.1"/>
    </source>
</evidence>
<dbReference type="Proteomes" id="UP001619911">
    <property type="component" value="Unassembled WGS sequence"/>
</dbReference>
<proteinExistence type="predicted"/>